<reference evidence="2" key="3">
    <citation type="submission" date="2021-06" db="EMBL/GenBank/DDBJ databases">
        <title>Chromosome-level genome assembly for S. haematobium.</title>
        <authorList>
            <person name="Stroehlein A.J."/>
        </authorList>
    </citation>
    <scope>NUCLEOTIDE SEQUENCE</scope>
</reference>
<evidence type="ECO:0000313" key="2">
    <source>
        <dbReference type="EMBL" id="KAH9591277.1"/>
    </source>
</evidence>
<reference evidence="2" key="2">
    <citation type="journal article" date="2019" name="Gigascience">
        <title>High-quality Schistosoma haematobium genome achieved by single-molecule and long-range sequencing.</title>
        <authorList>
            <person name="Stroehlein A.J."/>
            <person name="Korhonen P.K."/>
            <person name="Chong T.M."/>
            <person name="Lim Y.L."/>
            <person name="Chan K.G."/>
            <person name="Webster B."/>
            <person name="Rollinson D."/>
            <person name="Brindley P.J."/>
            <person name="Gasser R.B."/>
            <person name="Young N.D."/>
        </authorList>
    </citation>
    <scope>NUCLEOTIDE SEQUENCE</scope>
</reference>
<organism evidence="2 3">
    <name type="scientific">Schistosoma haematobium</name>
    <name type="common">Blood fluke</name>
    <dbReference type="NCBI Taxonomy" id="6185"/>
    <lineage>
        <taxon>Eukaryota</taxon>
        <taxon>Metazoa</taxon>
        <taxon>Spiralia</taxon>
        <taxon>Lophotrochozoa</taxon>
        <taxon>Platyhelminthes</taxon>
        <taxon>Trematoda</taxon>
        <taxon>Digenea</taxon>
        <taxon>Strigeidida</taxon>
        <taxon>Schistosomatoidea</taxon>
        <taxon>Schistosomatidae</taxon>
        <taxon>Schistosoma</taxon>
    </lineage>
</organism>
<dbReference type="RefSeq" id="XP_051071523.1">
    <property type="nucleotide sequence ID" value="XM_051211461.1"/>
</dbReference>
<dbReference type="GO" id="GO:0016301">
    <property type="term" value="F:kinase activity"/>
    <property type="evidence" value="ECO:0007669"/>
    <property type="project" value="UniProtKB-KW"/>
</dbReference>
<evidence type="ECO:0000313" key="3">
    <source>
        <dbReference type="Proteomes" id="UP000471633"/>
    </source>
</evidence>
<keyword evidence="3" id="KW-1185">Reference proteome</keyword>
<feature type="compositionally biased region" description="Low complexity" evidence="1">
    <location>
        <begin position="52"/>
        <end position="66"/>
    </location>
</feature>
<dbReference type="Proteomes" id="UP000471633">
    <property type="component" value="Unassembled WGS sequence"/>
</dbReference>
<reference evidence="2" key="4">
    <citation type="journal article" date="2022" name="PLoS Pathog.">
        <title>Chromosome-level genome of Schistosoma haematobium underpins genome-wide explorations of molecular variation.</title>
        <authorList>
            <person name="Stroehlein A.J."/>
            <person name="Korhonen P.K."/>
            <person name="Lee V.V."/>
            <person name="Ralph S.A."/>
            <person name="Mentink-Kane M."/>
            <person name="You H."/>
            <person name="McManus D.P."/>
            <person name="Tchuente L.T."/>
            <person name="Stothard J.R."/>
            <person name="Kaur P."/>
            <person name="Dudchenko O."/>
            <person name="Aiden E.L."/>
            <person name="Yang B."/>
            <person name="Yang H."/>
            <person name="Emery A.M."/>
            <person name="Webster B.L."/>
            <person name="Brindley P.J."/>
            <person name="Rollinson D."/>
            <person name="Chang B.C.H."/>
            <person name="Gasser R.B."/>
            <person name="Young N.D."/>
        </authorList>
    </citation>
    <scope>NUCLEOTIDE SEQUENCE</scope>
</reference>
<dbReference type="AlphaFoldDB" id="A0A922S2W8"/>
<reference evidence="2" key="1">
    <citation type="journal article" date="2012" name="Nat. Genet.">
        <title>Whole-genome sequence of Schistosoma haematobium.</title>
        <authorList>
            <person name="Young N.D."/>
            <person name="Jex A.R."/>
            <person name="Li B."/>
            <person name="Liu S."/>
            <person name="Yang L."/>
            <person name="Xiong Z."/>
            <person name="Li Y."/>
            <person name="Cantacessi C."/>
            <person name="Hall R.S."/>
            <person name="Xu X."/>
            <person name="Chen F."/>
            <person name="Wu X."/>
            <person name="Zerlotini A."/>
            <person name="Oliveira G."/>
            <person name="Hofmann A."/>
            <person name="Zhang G."/>
            <person name="Fang X."/>
            <person name="Kang Y."/>
            <person name="Campbell B.E."/>
            <person name="Loukas A."/>
            <person name="Ranganathan S."/>
            <person name="Rollinson D."/>
            <person name="Rinaldi G."/>
            <person name="Brindley P.J."/>
            <person name="Yang H."/>
            <person name="Wang J."/>
            <person name="Wang J."/>
            <person name="Gasser R.B."/>
        </authorList>
    </citation>
    <scope>NUCLEOTIDE SEQUENCE</scope>
</reference>
<evidence type="ECO:0000256" key="1">
    <source>
        <dbReference type="SAM" id="MobiDB-lite"/>
    </source>
</evidence>
<keyword evidence="2" id="KW-0808">Transferase</keyword>
<accession>A0A922S2W8</accession>
<comment type="caution">
    <text evidence="2">The sequence shown here is derived from an EMBL/GenBank/DDBJ whole genome shotgun (WGS) entry which is preliminary data.</text>
</comment>
<dbReference type="EMBL" id="AMPZ03000002">
    <property type="protein sequence ID" value="KAH9591277.1"/>
    <property type="molecule type" value="Genomic_DNA"/>
</dbReference>
<proteinExistence type="predicted"/>
<sequence length="139" mass="14893">MPITGNNNTMNFTDASYHTVRNTTDNYKSSGNNTTSLSCSFISSSPVITSTTTTTTTTTSTANTTPSPIPASPPAALMRSIACSTVSPTTTVQSNINYPSMDRDQLPVQLSDSLGRIPVINVRCNCCVNFIVMYSLFFV</sequence>
<keyword evidence="2" id="KW-0418">Kinase</keyword>
<protein>
    <submittedName>
        <fullName evidence="2">Kinase mkl1 MAPK-like protein, variant 3</fullName>
    </submittedName>
</protein>
<dbReference type="GeneID" id="24596622"/>
<name>A0A922S2W8_SCHHA</name>
<gene>
    <name evidence="2" type="primary">MKL1_1</name>
    <name evidence="2" type="ORF">MS3_00003618</name>
</gene>
<feature type="region of interest" description="Disordered" evidence="1">
    <location>
        <begin position="52"/>
        <end position="71"/>
    </location>
</feature>
<dbReference type="CTD" id="24596622"/>